<feature type="non-terminal residue" evidence="2">
    <location>
        <position position="1"/>
    </location>
</feature>
<dbReference type="AlphaFoldDB" id="A0AAV5SH67"/>
<protein>
    <submittedName>
        <fullName evidence="2">Uncharacterized protein</fullName>
    </submittedName>
</protein>
<gene>
    <name evidence="2" type="ORF">PENTCL1PPCAC_1690</name>
</gene>
<reference evidence="2" key="1">
    <citation type="submission" date="2023-10" db="EMBL/GenBank/DDBJ databases">
        <title>Genome assembly of Pristionchus species.</title>
        <authorList>
            <person name="Yoshida K."/>
            <person name="Sommer R.J."/>
        </authorList>
    </citation>
    <scope>NUCLEOTIDE SEQUENCE</scope>
    <source>
        <strain evidence="2">RS0144</strain>
    </source>
</reference>
<comment type="caution">
    <text evidence="2">The sequence shown here is derived from an EMBL/GenBank/DDBJ whole genome shotgun (WGS) entry which is preliminary data.</text>
</comment>
<name>A0AAV5SH67_9BILA</name>
<evidence type="ECO:0000256" key="1">
    <source>
        <dbReference type="SAM" id="MobiDB-lite"/>
    </source>
</evidence>
<keyword evidence="3" id="KW-1185">Reference proteome</keyword>
<dbReference type="EMBL" id="BTSX01000001">
    <property type="protein sequence ID" value="GMS79515.1"/>
    <property type="molecule type" value="Genomic_DNA"/>
</dbReference>
<feature type="region of interest" description="Disordered" evidence="1">
    <location>
        <begin position="1"/>
        <end position="22"/>
    </location>
</feature>
<sequence length="179" mass="21020">PSSSTQALGSRGRNRDRDRTRGLSCRRRAGHRGDCGWGRYGFRARRTRRQRLEMEVELEWLLLKDGEDDVVVVALLRPEHLTLCECSVQPLFSNGFRFGRFADRNLLILKRFECILQSQLDGVLRWQPDLVWHLNGDDVALIIVEFVRYDGLRRDNDWRRIDRGQDREEKGNEDGESHL</sequence>
<dbReference type="Proteomes" id="UP001432027">
    <property type="component" value="Unassembled WGS sequence"/>
</dbReference>
<organism evidence="2 3">
    <name type="scientific">Pristionchus entomophagus</name>
    <dbReference type="NCBI Taxonomy" id="358040"/>
    <lineage>
        <taxon>Eukaryota</taxon>
        <taxon>Metazoa</taxon>
        <taxon>Ecdysozoa</taxon>
        <taxon>Nematoda</taxon>
        <taxon>Chromadorea</taxon>
        <taxon>Rhabditida</taxon>
        <taxon>Rhabditina</taxon>
        <taxon>Diplogasteromorpha</taxon>
        <taxon>Diplogasteroidea</taxon>
        <taxon>Neodiplogasteridae</taxon>
        <taxon>Pristionchus</taxon>
    </lineage>
</organism>
<feature type="non-terminal residue" evidence="2">
    <location>
        <position position="179"/>
    </location>
</feature>
<evidence type="ECO:0000313" key="2">
    <source>
        <dbReference type="EMBL" id="GMS79515.1"/>
    </source>
</evidence>
<proteinExistence type="predicted"/>
<evidence type="ECO:0000313" key="3">
    <source>
        <dbReference type="Proteomes" id="UP001432027"/>
    </source>
</evidence>
<accession>A0AAV5SH67</accession>